<reference evidence="5" key="1">
    <citation type="journal article" date="2021" name="PeerJ">
        <title>Extensive microbial diversity within the chicken gut microbiome revealed by metagenomics and culture.</title>
        <authorList>
            <person name="Gilroy R."/>
            <person name="Ravi A."/>
            <person name="Getino M."/>
            <person name="Pursley I."/>
            <person name="Horton D.L."/>
            <person name="Alikhan N.F."/>
            <person name="Baker D."/>
            <person name="Gharbi K."/>
            <person name="Hall N."/>
            <person name="Watson M."/>
            <person name="Adriaenssens E.M."/>
            <person name="Foster-Nyarko E."/>
            <person name="Jarju S."/>
            <person name="Secka A."/>
            <person name="Antonio M."/>
            <person name="Oren A."/>
            <person name="Chaudhuri R.R."/>
            <person name="La Ragione R."/>
            <person name="Hildebrand F."/>
            <person name="Pallen M.J."/>
        </authorList>
    </citation>
    <scope>NUCLEOTIDE SEQUENCE</scope>
    <source>
        <strain evidence="5">CHK186-1790</strain>
    </source>
</reference>
<evidence type="ECO:0000313" key="5">
    <source>
        <dbReference type="EMBL" id="HJC39934.1"/>
    </source>
</evidence>
<sequence length="519" mass="54981">MAKFISSQEAAALVQDNMTVAVGGFITYGVPEDCLVSLQKRYVETSSPKDLTLLHIAAVGDGAEGGANHFGEPGLCKRMICAHIGLEPRLNALAVSNQIEAFLIPQGVASHLTRAIAGGKPGVLTHVGLKTFCDPRLDGCKANQAARDSGYDIVELVQIGGKDYLLYKSMPVDICFVKGVLADENGNISLKGEANITEQLELAAAAHNNGGIVVVEVEKLVQGGTIPANEVAIHGFMVDYVVVGDPKYTRQCLAYEGYRGEMCGAQKIPVSEVAPAPFDIRKIIARRCSFEIKAGQLVNLGLGVPDLVGKILAEEGCADAITLSIESGVLGGVTLGGTLLGGTINPEAIYKMPDIFDIYDGGGIDAGFLGAAEIDAMGNVNVSKFAGRVVGPGGFINITQNAKKVCFAGTFTAGKSQIEIQDGKLHIVKDGGNIKFKKSLEQVTYSGEYAAETGQEALYVTERAVFQLTPKGIMLTEIAPGVDLQKDILDKMEFKPLIADELKVMDARIFLDQKMGLTL</sequence>
<comment type="caution">
    <text evidence="5">The sequence shown here is derived from an EMBL/GenBank/DDBJ whole genome shotgun (WGS) entry which is preliminary data.</text>
</comment>
<dbReference type="SUPFAM" id="SSF100950">
    <property type="entry name" value="NagB/RpiA/CoA transferase-like"/>
    <property type="match status" value="2"/>
</dbReference>
<dbReference type="AlphaFoldDB" id="A0A9D2NY36"/>
<evidence type="ECO:0000256" key="1">
    <source>
        <dbReference type="ARBA" id="ARBA00007154"/>
    </source>
</evidence>
<organism evidence="5 6">
    <name type="scientific">Candidatus Intestinimonas pullistercoris</name>
    <dbReference type="NCBI Taxonomy" id="2838623"/>
    <lineage>
        <taxon>Bacteria</taxon>
        <taxon>Bacillati</taxon>
        <taxon>Bacillota</taxon>
        <taxon>Clostridia</taxon>
        <taxon>Eubacteriales</taxon>
        <taxon>Intestinimonas</taxon>
    </lineage>
</organism>
<proteinExistence type="inferred from homology"/>
<protein>
    <submittedName>
        <fullName evidence="5">3-oxoacid CoA-transferase</fullName>
    </submittedName>
</protein>
<dbReference type="PANTHER" id="PTHR43293:SF1">
    <property type="entry name" value="ACETATE COA-TRANSFERASE YDIF"/>
    <property type="match status" value="1"/>
</dbReference>
<keyword evidence="2 3" id="KW-0808">Transferase</keyword>
<evidence type="ECO:0000313" key="6">
    <source>
        <dbReference type="Proteomes" id="UP000823882"/>
    </source>
</evidence>
<feature type="active site" description="5-glutamyl coenzyme A thioester intermediate" evidence="4">
    <location>
        <position position="326"/>
    </location>
</feature>
<dbReference type="EMBL" id="DWWJ01000002">
    <property type="protein sequence ID" value="HJC39934.1"/>
    <property type="molecule type" value="Genomic_DNA"/>
</dbReference>
<evidence type="ECO:0000256" key="3">
    <source>
        <dbReference type="PIRNR" id="PIRNR000858"/>
    </source>
</evidence>
<dbReference type="InterPro" id="IPR004165">
    <property type="entry name" value="CoA_trans_fam_I"/>
</dbReference>
<dbReference type="Pfam" id="PF01144">
    <property type="entry name" value="CoA_trans"/>
    <property type="match status" value="1"/>
</dbReference>
<dbReference type="PROSITE" id="PS01273">
    <property type="entry name" value="COA_TRANSF_1"/>
    <property type="match status" value="1"/>
</dbReference>
<dbReference type="Gene3D" id="3.40.1080.10">
    <property type="entry name" value="Glutaconate Coenzyme A-transferase"/>
    <property type="match status" value="2"/>
</dbReference>
<dbReference type="PIRSF" id="PIRSF000858">
    <property type="entry name" value="SCOT-t"/>
    <property type="match status" value="1"/>
</dbReference>
<dbReference type="SMART" id="SM00882">
    <property type="entry name" value="CoA_trans"/>
    <property type="match status" value="2"/>
</dbReference>
<accession>A0A9D2NY36</accession>
<dbReference type="GO" id="GO:0046952">
    <property type="term" value="P:ketone body catabolic process"/>
    <property type="evidence" value="ECO:0007669"/>
    <property type="project" value="InterPro"/>
</dbReference>
<dbReference type="InterPro" id="IPR014388">
    <property type="entry name" value="3-oxoacid_CoA-transferase"/>
</dbReference>
<dbReference type="InterPro" id="IPR004163">
    <property type="entry name" value="CoA_transf_BS"/>
</dbReference>
<dbReference type="PANTHER" id="PTHR43293">
    <property type="entry name" value="ACETATE COA-TRANSFERASE YDIF"/>
    <property type="match status" value="1"/>
</dbReference>
<gene>
    <name evidence="5" type="ORF">H9701_00085</name>
</gene>
<comment type="similarity">
    <text evidence="1 3">Belongs to the 3-oxoacid CoA-transferase family.</text>
</comment>
<dbReference type="GO" id="GO:0008410">
    <property type="term" value="F:CoA-transferase activity"/>
    <property type="evidence" value="ECO:0007669"/>
    <property type="project" value="InterPro"/>
</dbReference>
<dbReference type="InterPro" id="IPR037171">
    <property type="entry name" value="NagB/RpiA_transferase-like"/>
</dbReference>
<evidence type="ECO:0000256" key="2">
    <source>
        <dbReference type="ARBA" id="ARBA00022679"/>
    </source>
</evidence>
<evidence type="ECO:0000256" key="4">
    <source>
        <dbReference type="PIRSR" id="PIRSR000858-1"/>
    </source>
</evidence>
<name>A0A9D2NY36_9FIRM</name>
<reference evidence="5" key="2">
    <citation type="submission" date="2021-04" db="EMBL/GenBank/DDBJ databases">
        <authorList>
            <person name="Gilroy R."/>
        </authorList>
    </citation>
    <scope>NUCLEOTIDE SEQUENCE</scope>
    <source>
        <strain evidence="5">CHK186-1790</strain>
    </source>
</reference>
<dbReference type="Proteomes" id="UP000823882">
    <property type="component" value="Unassembled WGS sequence"/>
</dbReference>